<dbReference type="AlphaFoldDB" id="B0NP96"/>
<dbReference type="EMBL" id="ABFZ02000018">
    <property type="protein sequence ID" value="EDS15856.1"/>
    <property type="molecule type" value="Genomic_DNA"/>
</dbReference>
<evidence type="ECO:0000313" key="1">
    <source>
        <dbReference type="EMBL" id="EDS15856.1"/>
    </source>
</evidence>
<organism evidence="1 2">
    <name type="scientific">Bacteroides stercoris ATCC 43183</name>
    <dbReference type="NCBI Taxonomy" id="449673"/>
    <lineage>
        <taxon>Bacteria</taxon>
        <taxon>Pseudomonadati</taxon>
        <taxon>Bacteroidota</taxon>
        <taxon>Bacteroidia</taxon>
        <taxon>Bacteroidales</taxon>
        <taxon>Bacteroidaceae</taxon>
        <taxon>Bacteroides</taxon>
    </lineage>
</organism>
<protein>
    <submittedName>
        <fullName evidence="1">Uncharacterized protein</fullName>
    </submittedName>
</protein>
<proteinExistence type="predicted"/>
<evidence type="ECO:0000313" key="2">
    <source>
        <dbReference type="Proteomes" id="UP000004713"/>
    </source>
</evidence>
<accession>B0NP96</accession>
<reference evidence="1 2" key="1">
    <citation type="submission" date="2007-11" db="EMBL/GenBank/DDBJ databases">
        <title>Draft genome sequence of Bacteroides stercoris(ATCC 43183).</title>
        <authorList>
            <person name="Sudarsanam P."/>
            <person name="Ley R."/>
            <person name="Guruge J."/>
            <person name="Turnbaugh P.J."/>
            <person name="Mahowald M."/>
            <person name="Liep D."/>
            <person name="Gordon J."/>
        </authorList>
    </citation>
    <scope>NUCLEOTIDE SEQUENCE [LARGE SCALE GENOMIC DNA]</scope>
    <source>
        <strain evidence="1 2">ATCC 43183</strain>
    </source>
</reference>
<dbReference type="Proteomes" id="UP000004713">
    <property type="component" value="Unassembled WGS sequence"/>
</dbReference>
<sequence>MDIRQENAVINKDIAFLYHLCTRGTIIFNILRINSCRMYPFRKRLGTDISALKKRRFFFAYFI</sequence>
<name>B0NP96_BACSE</name>
<comment type="caution">
    <text evidence="1">The sequence shown here is derived from an EMBL/GenBank/DDBJ whole genome shotgun (WGS) entry which is preliminary data.</text>
</comment>
<dbReference type="HOGENOM" id="CLU_2876553_0_0_10"/>
<gene>
    <name evidence="1" type="ORF">BACSTE_01301</name>
</gene>
<reference evidence="1 2" key="2">
    <citation type="submission" date="2007-11" db="EMBL/GenBank/DDBJ databases">
        <authorList>
            <person name="Fulton L."/>
            <person name="Clifton S."/>
            <person name="Fulton B."/>
            <person name="Xu J."/>
            <person name="Minx P."/>
            <person name="Pepin K.H."/>
            <person name="Johnson M."/>
            <person name="Thiruvilangam P."/>
            <person name="Bhonagiri V."/>
            <person name="Nash W.E."/>
            <person name="Mardis E.R."/>
            <person name="Wilson R.K."/>
        </authorList>
    </citation>
    <scope>NUCLEOTIDE SEQUENCE [LARGE SCALE GENOMIC DNA]</scope>
    <source>
        <strain evidence="1 2">ATCC 43183</strain>
    </source>
</reference>